<dbReference type="EMBL" id="FWFQ01000011">
    <property type="protein sequence ID" value="SLN37667.1"/>
    <property type="molecule type" value="Genomic_DNA"/>
</dbReference>
<keyword evidence="2" id="KW-0436">Ligase</keyword>
<dbReference type="InterPro" id="IPR029062">
    <property type="entry name" value="Class_I_gatase-like"/>
</dbReference>
<dbReference type="Proteomes" id="UP000193409">
    <property type="component" value="Unassembled WGS sequence"/>
</dbReference>
<proteinExistence type="predicted"/>
<organism evidence="2 3">
    <name type="scientific">Pseudoruegeria aquimaris</name>
    <dbReference type="NCBI Taxonomy" id="393663"/>
    <lineage>
        <taxon>Bacteria</taxon>
        <taxon>Pseudomonadati</taxon>
        <taxon>Pseudomonadota</taxon>
        <taxon>Alphaproteobacteria</taxon>
        <taxon>Rhodobacterales</taxon>
        <taxon>Roseobacteraceae</taxon>
        <taxon>Pseudoruegeria</taxon>
    </lineage>
</organism>
<protein>
    <submittedName>
        <fullName evidence="2">GMP synthase [glutamine-hydrolyzing]</fullName>
        <ecNumber evidence="2">6.3.5.2</ecNumber>
    </submittedName>
</protein>
<accession>A0A1Y5SCM2</accession>
<dbReference type="GO" id="GO:0003922">
    <property type="term" value="F:GMP synthase (glutamine-hydrolyzing) activity"/>
    <property type="evidence" value="ECO:0007669"/>
    <property type="project" value="UniProtKB-EC"/>
</dbReference>
<dbReference type="CDD" id="cd01741">
    <property type="entry name" value="GATase1_1"/>
    <property type="match status" value="1"/>
</dbReference>
<evidence type="ECO:0000313" key="2">
    <source>
        <dbReference type="EMBL" id="SLN37667.1"/>
    </source>
</evidence>
<dbReference type="EC" id="6.3.5.2" evidence="2"/>
<evidence type="ECO:0000259" key="1">
    <source>
        <dbReference type="Pfam" id="PF00117"/>
    </source>
</evidence>
<dbReference type="PANTHER" id="PTHR42695">
    <property type="entry name" value="GLUTAMINE AMIDOTRANSFERASE YLR126C-RELATED"/>
    <property type="match status" value="1"/>
</dbReference>
<dbReference type="SUPFAM" id="SSF52317">
    <property type="entry name" value="Class I glutamine amidotransferase-like"/>
    <property type="match status" value="1"/>
</dbReference>
<reference evidence="2 3" key="1">
    <citation type="submission" date="2017-03" db="EMBL/GenBank/DDBJ databases">
        <authorList>
            <person name="Afonso C.L."/>
            <person name="Miller P.J."/>
            <person name="Scott M.A."/>
            <person name="Spackman E."/>
            <person name="Goraichik I."/>
            <person name="Dimitrov K.M."/>
            <person name="Suarez D.L."/>
            <person name="Swayne D.E."/>
        </authorList>
    </citation>
    <scope>NUCLEOTIDE SEQUENCE [LARGE SCALE GENOMIC DNA]</scope>
    <source>
        <strain evidence="2 3">CECT 7680</strain>
    </source>
</reference>
<dbReference type="InterPro" id="IPR017926">
    <property type="entry name" value="GATASE"/>
</dbReference>
<sequence>MEKAALRVGILETGRMPDELTARFADYPRMVAEWLSPLAAEFTTYAVLDGVIPEDPTACDLWVITGSKFGVYEDHPWIKPLEAFIRACRDAGRKMVGICFGHQIIAQALGGKVSKSRKGWSLGVQEYSVTSWPEALGEAPERVCLQAYHQDQVDAAPEGSRVIAQSDFCPIAGLWYPGFAITFQGHPEFRAPYASALLDSRKGTVLKPEQVEEAQKTMGRPTDAKLLAERIATHYAAI</sequence>
<keyword evidence="3" id="KW-1185">Reference proteome</keyword>
<evidence type="ECO:0000313" key="3">
    <source>
        <dbReference type="Proteomes" id="UP000193409"/>
    </source>
</evidence>
<dbReference type="Gene3D" id="3.40.50.880">
    <property type="match status" value="1"/>
</dbReference>
<dbReference type="RefSeq" id="WP_245824547.1">
    <property type="nucleotide sequence ID" value="NZ_FWFQ01000011.1"/>
</dbReference>
<feature type="domain" description="Glutamine amidotransferase" evidence="1">
    <location>
        <begin position="80"/>
        <end position="190"/>
    </location>
</feature>
<dbReference type="PANTHER" id="PTHR42695:SF5">
    <property type="entry name" value="GLUTAMINE AMIDOTRANSFERASE YLR126C-RELATED"/>
    <property type="match status" value="1"/>
</dbReference>
<dbReference type="AlphaFoldDB" id="A0A1Y5SCM2"/>
<dbReference type="GO" id="GO:0005829">
    <property type="term" value="C:cytosol"/>
    <property type="evidence" value="ECO:0007669"/>
    <property type="project" value="TreeGrafter"/>
</dbReference>
<name>A0A1Y5SCM2_9RHOB</name>
<dbReference type="InterPro" id="IPR044992">
    <property type="entry name" value="ChyE-like"/>
</dbReference>
<gene>
    <name evidence="2" type="primary">guaA_2</name>
    <name evidence="2" type="ORF">PSA7680_01828</name>
</gene>
<dbReference type="Pfam" id="PF00117">
    <property type="entry name" value="GATase"/>
    <property type="match status" value="1"/>
</dbReference>